<evidence type="ECO:0000256" key="6">
    <source>
        <dbReference type="ARBA" id="ARBA00022989"/>
    </source>
</evidence>
<evidence type="ECO:0000256" key="3">
    <source>
        <dbReference type="ARBA" id="ARBA00022676"/>
    </source>
</evidence>
<evidence type="ECO:0000256" key="5">
    <source>
        <dbReference type="ARBA" id="ARBA00022692"/>
    </source>
</evidence>
<dbReference type="PANTHER" id="PTHR33908">
    <property type="entry name" value="MANNOSYLTRANSFERASE YKCB-RELATED"/>
    <property type="match status" value="1"/>
</dbReference>
<feature type="transmembrane region" description="Helical" evidence="8">
    <location>
        <begin position="286"/>
        <end position="303"/>
    </location>
</feature>
<feature type="transmembrane region" description="Helical" evidence="8">
    <location>
        <begin position="380"/>
        <end position="397"/>
    </location>
</feature>
<feature type="transmembrane region" description="Helical" evidence="8">
    <location>
        <begin position="204"/>
        <end position="226"/>
    </location>
</feature>
<evidence type="ECO:0000256" key="2">
    <source>
        <dbReference type="ARBA" id="ARBA00022475"/>
    </source>
</evidence>
<evidence type="ECO:0000313" key="10">
    <source>
        <dbReference type="EMBL" id="HET97790.1"/>
    </source>
</evidence>
<feature type="transmembrane region" description="Helical" evidence="8">
    <location>
        <begin position="138"/>
        <end position="158"/>
    </location>
</feature>
<evidence type="ECO:0000256" key="8">
    <source>
        <dbReference type="SAM" id="Phobius"/>
    </source>
</evidence>
<dbReference type="InterPro" id="IPR038731">
    <property type="entry name" value="RgtA/B/C-like"/>
</dbReference>
<protein>
    <recommendedName>
        <fullName evidence="9">Glycosyltransferase RgtA/B/C/D-like domain-containing protein</fullName>
    </recommendedName>
</protein>
<dbReference type="PANTHER" id="PTHR33908:SF11">
    <property type="entry name" value="MEMBRANE PROTEIN"/>
    <property type="match status" value="1"/>
</dbReference>
<evidence type="ECO:0000259" key="9">
    <source>
        <dbReference type="Pfam" id="PF13231"/>
    </source>
</evidence>
<keyword evidence="5 8" id="KW-0812">Transmembrane</keyword>
<dbReference type="GO" id="GO:0005886">
    <property type="term" value="C:plasma membrane"/>
    <property type="evidence" value="ECO:0007669"/>
    <property type="project" value="UniProtKB-SubCell"/>
</dbReference>
<sequence>MSRHPRPGRGDEQAAHLLIAGLGLLLPLLLYQLRHLDDNSLTSWYWVFQVADPWRLFLGLLLLTPLCWLLARLPKWRDREGVLPVRSLLLLPVSAFLACLPFLDTPEVIVDAARYFLQAKSFSIHGPAWFLREWGREIFAWTDLPLIPLIYGLLLGLFEESRLAIQLFNALLFALTALLIAVLGRDLWDRETGVAGALLFLGFPYLYSQTPLLLVDIGTMFFLLLAMVAFHRALVWGGYCYPLLCALAVAAVLFSKYSAWLLLSGLLPVLLCSLERDRGLGLRRAALVLLPALLLVVPLFWYHREVMGAQIGLLWEFQKPGLAGWSESLISTFCFQTHPLLTTAALYSLYRAGRLRDLRYLILLWPVVLLLILLEVRRIRYSIPIFPLLALLAAYGLRDLEPPALRRHLLLLVVASSLLLAQGGFLPFLQSMSERNLQQAGRYLDTLAVERVEVVVVPPTEPAMDPRMAVPLLDLFTSRPLVYRPLISVAPPPGATTSSLRFTWELPLPRFYATLPQAVRNRALVLILPGAEVALPAEIEDKIRGLELLNRFAADSGAFQHRTLVEVYGPAPELLIPLSP</sequence>
<accession>A0A7C2XGS6</accession>
<keyword evidence="7 8" id="KW-0472">Membrane</keyword>
<dbReference type="GO" id="GO:0016763">
    <property type="term" value="F:pentosyltransferase activity"/>
    <property type="evidence" value="ECO:0007669"/>
    <property type="project" value="TreeGrafter"/>
</dbReference>
<evidence type="ECO:0000256" key="7">
    <source>
        <dbReference type="ARBA" id="ARBA00023136"/>
    </source>
</evidence>
<feature type="transmembrane region" description="Helical" evidence="8">
    <location>
        <begin position="323"/>
        <end position="346"/>
    </location>
</feature>
<keyword evidence="6 8" id="KW-1133">Transmembrane helix</keyword>
<feature type="transmembrane region" description="Helical" evidence="8">
    <location>
        <begin position="409"/>
        <end position="429"/>
    </location>
</feature>
<feature type="domain" description="Glycosyltransferase RgtA/B/C/D-like" evidence="9">
    <location>
        <begin position="145"/>
        <end position="301"/>
    </location>
</feature>
<feature type="transmembrane region" description="Helical" evidence="8">
    <location>
        <begin position="53"/>
        <end position="71"/>
    </location>
</feature>
<reference evidence="10" key="1">
    <citation type="journal article" date="2020" name="mSystems">
        <title>Genome- and Community-Level Interaction Insights into Carbon Utilization and Element Cycling Functions of Hydrothermarchaeota in Hydrothermal Sediment.</title>
        <authorList>
            <person name="Zhou Z."/>
            <person name="Liu Y."/>
            <person name="Xu W."/>
            <person name="Pan J."/>
            <person name="Luo Z.H."/>
            <person name="Li M."/>
        </authorList>
    </citation>
    <scope>NUCLEOTIDE SEQUENCE [LARGE SCALE GENOMIC DNA]</scope>
    <source>
        <strain evidence="10">SpSt-1224</strain>
    </source>
</reference>
<name>A0A7C2XGS6_9BACT</name>
<feature type="transmembrane region" description="Helical" evidence="8">
    <location>
        <begin position="165"/>
        <end position="184"/>
    </location>
</feature>
<evidence type="ECO:0000256" key="1">
    <source>
        <dbReference type="ARBA" id="ARBA00004651"/>
    </source>
</evidence>
<feature type="transmembrane region" description="Helical" evidence="8">
    <location>
        <begin position="83"/>
        <end position="103"/>
    </location>
</feature>
<evidence type="ECO:0000256" key="4">
    <source>
        <dbReference type="ARBA" id="ARBA00022679"/>
    </source>
</evidence>
<dbReference type="Proteomes" id="UP000885986">
    <property type="component" value="Unassembled WGS sequence"/>
</dbReference>
<feature type="transmembrane region" description="Helical" evidence="8">
    <location>
        <begin position="14"/>
        <end position="33"/>
    </location>
</feature>
<dbReference type="EMBL" id="DSDS01000084">
    <property type="protein sequence ID" value="HET97790.1"/>
    <property type="molecule type" value="Genomic_DNA"/>
</dbReference>
<feature type="transmembrane region" description="Helical" evidence="8">
    <location>
        <begin position="233"/>
        <end position="251"/>
    </location>
</feature>
<proteinExistence type="predicted"/>
<feature type="transmembrane region" description="Helical" evidence="8">
    <location>
        <begin position="358"/>
        <end position="374"/>
    </location>
</feature>
<dbReference type="Pfam" id="PF13231">
    <property type="entry name" value="PMT_2"/>
    <property type="match status" value="1"/>
</dbReference>
<comment type="caution">
    <text evidence="10">The sequence shown here is derived from an EMBL/GenBank/DDBJ whole genome shotgun (WGS) entry which is preliminary data.</text>
</comment>
<keyword evidence="2" id="KW-1003">Cell membrane</keyword>
<keyword evidence="4" id="KW-0808">Transferase</keyword>
<gene>
    <name evidence="10" type="ORF">ENN98_03695</name>
</gene>
<dbReference type="InterPro" id="IPR050297">
    <property type="entry name" value="LipidA_mod_glycosyltrf_83"/>
</dbReference>
<dbReference type="AlphaFoldDB" id="A0A7C2XGS6"/>
<comment type="subcellular location">
    <subcellularLocation>
        <location evidence="1">Cell membrane</location>
        <topology evidence="1">Multi-pass membrane protein</topology>
    </subcellularLocation>
</comment>
<dbReference type="GO" id="GO:0009103">
    <property type="term" value="P:lipopolysaccharide biosynthetic process"/>
    <property type="evidence" value="ECO:0007669"/>
    <property type="project" value="UniProtKB-ARBA"/>
</dbReference>
<feature type="transmembrane region" description="Helical" evidence="8">
    <location>
        <begin position="257"/>
        <end position="274"/>
    </location>
</feature>
<keyword evidence="3" id="KW-0328">Glycosyltransferase</keyword>
<organism evidence="10">
    <name type="scientific">Desulfurivibrio alkaliphilus</name>
    <dbReference type="NCBI Taxonomy" id="427923"/>
    <lineage>
        <taxon>Bacteria</taxon>
        <taxon>Pseudomonadati</taxon>
        <taxon>Thermodesulfobacteriota</taxon>
        <taxon>Desulfobulbia</taxon>
        <taxon>Desulfobulbales</taxon>
        <taxon>Desulfobulbaceae</taxon>
        <taxon>Desulfurivibrio</taxon>
    </lineage>
</organism>